<organism evidence="2">
    <name type="scientific">uncultured crenarchaeote DeepAnt-EC39</name>
    <dbReference type="NCBI Taxonomy" id="247023"/>
    <lineage>
        <taxon>Archaea</taxon>
        <taxon>Thermoproteota</taxon>
        <taxon>environmental samples</taxon>
    </lineage>
</organism>
<dbReference type="EMBL" id="AY316120">
    <property type="protein sequence ID" value="AAR24493.1"/>
    <property type="molecule type" value="Genomic_DNA"/>
</dbReference>
<keyword evidence="1" id="KW-0812">Transmembrane</keyword>
<sequence>MLFFILNYTFILNILLIGNYALFCLTFAQFISTFCTKVFAYVTSSAALVMKYGNEPFYDLQASSYAYKM</sequence>
<protein>
    <submittedName>
        <fullName evidence="2">Hypothetical membrane protein</fullName>
    </submittedName>
</protein>
<reference evidence="2" key="1">
    <citation type="journal article" date="2004" name="Environ. Microbiol.">
        <title>Comparative analysis of a genome fragment of an uncultivated mesopelagic crenarchaeote reveals multiple horizontal gene transfers.</title>
        <authorList>
            <person name="Lopez-Garcia P."/>
            <person name="Brochier C."/>
            <person name="Moreira D."/>
            <person name="Rodriguez-Valera F."/>
        </authorList>
    </citation>
    <scope>NUCLEOTIDE SEQUENCE</scope>
</reference>
<keyword evidence="1" id="KW-1133">Transmembrane helix</keyword>
<name>Q6W376_9CREN</name>
<evidence type="ECO:0000313" key="2">
    <source>
        <dbReference type="EMBL" id="AAR24493.1"/>
    </source>
</evidence>
<dbReference type="AlphaFoldDB" id="Q6W376"/>
<feature type="transmembrane region" description="Helical" evidence="1">
    <location>
        <begin position="6"/>
        <end position="28"/>
    </location>
</feature>
<evidence type="ECO:0000256" key="1">
    <source>
        <dbReference type="SAM" id="Phobius"/>
    </source>
</evidence>
<accession>Q6W376</accession>
<proteinExistence type="predicted"/>
<keyword evidence="1" id="KW-0472">Membrane</keyword>